<accession>A0ACD5UT76</accession>
<dbReference type="Proteomes" id="UP001732700">
    <property type="component" value="Chromosome 2C"/>
</dbReference>
<reference evidence="1" key="2">
    <citation type="submission" date="2025-09" db="UniProtKB">
        <authorList>
            <consortium name="EnsemblPlants"/>
        </authorList>
    </citation>
    <scope>IDENTIFICATION</scope>
</reference>
<sequence length="363" mass="39956">MAASHTPVERMASRCTPTTARATLAFEIVGYSLHKGMGTGKYINSTPVSVGGCEWFISYYPDGITRDDSKQDGNECISVFLELVSKGADVRALFDLKLVNKATGLSLSLRSSFKSPRVFSSLDGGKNSVAVGIMKRSDLEESALLQDDCLVIECDLTVIKEPLVDETVEVQVPPSNLSDNIGNLLKTGEEADVAFKVKGEVFPAHKIVLAARSPVFKAQLYGPMRDKWRHDITVEDMLPAVFKALLHFIYTDSLPSMEDLDDDGNKEMVKHLLVAADRYALERLKLMCEGIICKSLDVESVATMLALADQHQCNRLKDACVEFLVSSNRMDDVVASQGYVNLKRSCPAVLVDILERVTKSRKI</sequence>
<organism evidence="1 2">
    <name type="scientific">Avena sativa</name>
    <name type="common">Oat</name>
    <dbReference type="NCBI Taxonomy" id="4498"/>
    <lineage>
        <taxon>Eukaryota</taxon>
        <taxon>Viridiplantae</taxon>
        <taxon>Streptophyta</taxon>
        <taxon>Embryophyta</taxon>
        <taxon>Tracheophyta</taxon>
        <taxon>Spermatophyta</taxon>
        <taxon>Magnoliopsida</taxon>
        <taxon>Liliopsida</taxon>
        <taxon>Poales</taxon>
        <taxon>Poaceae</taxon>
        <taxon>BOP clade</taxon>
        <taxon>Pooideae</taxon>
        <taxon>Poodae</taxon>
        <taxon>Poeae</taxon>
        <taxon>Poeae Chloroplast Group 1 (Aveneae type)</taxon>
        <taxon>Aveninae</taxon>
        <taxon>Avena</taxon>
    </lineage>
</organism>
<protein>
    <submittedName>
        <fullName evidence="1">Uncharacterized protein</fullName>
    </submittedName>
</protein>
<proteinExistence type="predicted"/>
<dbReference type="EnsemblPlants" id="AVESA.00010b.r2.2CG0308920.1">
    <property type="protein sequence ID" value="AVESA.00010b.r2.2CG0308920.1.CDS.1"/>
    <property type="gene ID" value="AVESA.00010b.r2.2CG0308920"/>
</dbReference>
<evidence type="ECO:0000313" key="1">
    <source>
        <dbReference type="EnsemblPlants" id="AVESA.00010b.r2.2CG0308920.1.CDS.1"/>
    </source>
</evidence>
<keyword evidence="2" id="KW-1185">Reference proteome</keyword>
<evidence type="ECO:0000313" key="2">
    <source>
        <dbReference type="Proteomes" id="UP001732700"/>
    </source>
</evidence>
<name>A0ACD5UT76_AVESA</name>
<reference evidence="1" key="1">
    <citation type="submission" date="2021-05" db="EMBL/GenBank/DDBJ databases">
        <authorList>
            <person name="Scholz U."/>
            <person name="Mascher M."/>
            <person name="Fiebig A."/>
        </authorList>
    </citation>
    <scope>NUCLEOTIDE SEQUENCE [LARGE SCALE GENOMIC DNA]</scope>
</reference>